<keyword evidence="2" id="KW-1133">Transmembrane helix</keyword>
<feature type="transmembrane region" description="Helical" evidence="2">
    <location>
        <begin position="170"/>
        <end position="192"/>
    </location>
</feature>
<accession>A0AAW0CFY4</accession>
<gene>
    <name evidence="4" type="ORF">VNI00_010981</name>
</gene>
<evidence type="ECO:0000256" key="1">
    <source>
        <dbReference type="SAM" id="MobiDB-lite"/>
    </source>
</evidence>
<evidence type="ECO:0000256" key="2">
    <source>
        <dbReference type="SAM" id="Phobius"/>
    </source>
</evidence>
<keyword evidence="2" id="KW-0812">Transmembrane</keyword>
<feature type="transmembrane region" description="Helical" evidence="2">
    <location>
        <begin position="260"/>
        <end position="282"/>
    </location>
</feature>
<name>A0AAW0CFY4_9AGAR</name>
<dbReference type="Proteomes" id="UP001383192">
    <property type="component" value="Unassembled WGS sequence"/>
</dbReference>
<feature type="transmembrane region" description="Helical" evidence="2">
    <location>
        <begin position="108"/>
        <end position="125"/>
    </location>
</feature>
<feature type="transmembrane region" description="Helical" evidence="2">
    <location>
        <begin position="226"/>
        <end position="248"/>
    </location>
</feature>
<evidence type="ECO:0000313" key="5">
    <source>
        <dbReference type="Proteomes" id="UP001383192"/>
    </source>
</evidence>
<reference evidence="4 5" key="1">
    <citation type="submission" date="2024-01" db="EMBL/GenBank/DDBJ databases">
        <title>A draft genome for a cacao thread blight-causing isolate of Paramarasmius palmivorus.</title>
        <authorList>
            <person name="Baruah I.K."/>
            <person name="Bukari Y."/>
            <person name="Amoako-Attah I."/>
            <person name="Meinhardt L.W."/>
            <person name="Bailey B.A."/>
            <person name="Cohen S.P."/>
        </authorList>
    </citation>
    <scope>NUCLEOTIDE SEQUENCE [LARGE SCALE GENOMIC DNA]</scope>
    <source>
        <strain evidence="4 5">GH-12</strain>
    </source>
</reference>
<comment type="caution">
    <text evidence="4">The sequence shown here is derived from an EMBL/GenBank/DDBJ whole genome shotgun (WGS) entry which is preliminary data.</text>
</comment>
<organism evidence="4 5">
    <name type="scientific">Paramarasmius palmivorus</name>
    <dbReference type="NCBI Taxonomy" id="297713"/>
    <lineage>
        <taxon>Eukaryota</taxon>
        <taxon>Fungi</taxon>
        <taxon>Dikarya</taxon>
        <taxon>Basidiomycota</taxon>
        <taxon>Agaricomycotina</taxon>
        <taxon>Agaricomycetes</taxon>
        <taxon>Agaricomycetidae</taxon>
        <taxon>Agaricales</taxon>
        <taxon>Marasmiineae</taxon>
        <taxon>Marasmiaceae</taxon>
        <taxon>Paramarasmius</taxon>
    </lineage>
</organism>
<protein>
    <recommendedName>
        <fullName evidence="3">DUF6535 domain-containing protein</fullName>
    </recommendedName>
</protein>
<feature type="domain" description="DUF6535" evidence="3">
    <location>
        <begin position="84"/>
        <end position="256"/>
    </location>
</feature>
<dbReference type="EMBL" id="JAYKXP010000046">
    <property type="protein sequence ID" value="KAK7037489.1"/>
    <property type="molecule type" value="Genomic_DNA"/>
</dbReference>
<dbReference type="InterPro" id="IPR045338">
    <property type="entry name" value="DUF6535"/>
</dbReference>
<feature type="region of interest" description="Disordered" evidence="1">
    <location>
        <begin position="1"/>
        <end position="29"/>
    </location>
</feature>
<proteinExistence type="predicted"/>
<keyword evidence="5" id="KW-1185">Reference proteome</keyword>
<dbReference type="AlphaFoldDB" id="A0AAW0CFY4"/>
<evidence type="ECO:0000259" key="3">
    <source>
        <dbReference type="Pfam" id="PF20153"/>
    </source>
</evidence>
<sequence length="653" mass="75275">MDRFPPKVSKDQPEHTDVPKATEEETKAKELEKMRAVYRSLTEYLHEESAEQRWRKLQRQEEELKAQEFPTPIPEETPTLAQSWEKLLKSVTSYDEDLFKGQKEDIDTLLVFAGLFSAVVTAFLIESYQWLREDPADTTVILLAQISQYLNASQPTTSVYTPFAPEASSIRINCLWFLSVILSLTSALFGLLCKQWVREHERDTPTCTPGEALALRQLRRDSFDKWEVPSFLSALPILLEVALLFFFAGILDLLWTLHPIPFSICLAAVVLSTGLYFFTTFLPTIMVPRDQTSFIGEHKFGQLAYQFICPYKSPQAWAVYKLSTKCLGSLSRLPLVNEFVKNHFRGLWDHTKAPASSWSSFDLKVVRQFNQEFELSSSWHAICPKVYELQALQWAVTMFRDSPSMLPHLENILETLPPSVAVSAVLGQWSVPMWKEVSRRDIGLCLRDPFAFGSKVEPIMKDPALHHSEGIELLFLQQHLVQQGSRRKPGTIFPRKHYGHSPDPTVRKQNLEMLQHLEDCWRPCPGYDEERHDKERMAFVAALARHIKHAKHTELLTSKRGQAFIQFIHNEIIVRRLYRKHFFWDVRYPWQQAIIKVQRVGKLPPGYFAPIPGHNEDPPASPQLPLAEPIRYSVDTDRSTQGHITVLFEQPSR</sequence>
<keyword evidence="2" id="KW-0472">Membrane</keyword>
<evidence type="ECO:0000313" key="4">
    <source>
        <dbReference type="EMBL" id="KAK7037489.1"/>
    </source>
</evidence>
<dbReference type="Pfam" id="PF20153">
    <property type="entry name" value="DUF6535"/>
    <property type="match status" value="1"/>
</dbReference>